<dbReference type="InterPro" id="IPR029044">
    <property type="entry name" value="Nucleotide-diphossugar_trans"/>
</dbReference>
<evidence type="ECO:0000256" key="8">
    <source>
        <dbReference type="ARBA" id="ARBA00022692"/>
    </source>
</evidence>
<evidence type="ECO:0000256" key="10">
    <source>
        <dbReference type="ARBA" id="ARBA00023136"/>
    </source>
</evidence>
<evidence type="ECO:0000256" key="11">
    <source>
        <dbReference type="SAM" id="Phobius"/>
    </source>
</evidence>
<sequence length="177" mass="20009">MTTDDIFVDISRQWIGLNHRPVSPPMARILDISLYALAVFFVSGWLFVWVMHLMAIFNGKRKLHKKVEVIGVSETPLPGVSIIKPLVGIDPNLFTNLESFFTMTYPQFELLFCIHDDKDAAIMFVKKLIDKYPEVDAKLFIGGAKVGVNPKINNMEPGYKAAKYDFILISDSGIRSK</sequence>
<evidence type="ECO:0000313" key="12">
    <source>
        <dbReference type="EMBL" id="CAD7660007.1"/>
    </source>
</evidence>
<feature type="non-terminal residue" evidence="12">
    <location>
        <position position="1"/>
    </location>
</feature>
<proteinExistence type="inferred from homology"/>
<comment type="pathway">
    <text evidence="3">Sphingolipid metabolism.</text>
</comment>
<dbReference type="EMBL" id="OC933797">
    <property type="protein sequence ID" value="CAD7660007.1"/>
    <property type="molecule type" value="Genomic_DNA"/>
</dbReference>
<dbReference type="Proteomes" id="UP000728032">
    <property type="component" value="Unassembled WGS sequence"/>
</dbReference>
<evidence type="ECO:0000256" key="9">
    <source>
        <dbReference type="ARBA" id="ARBA00022989"/>
    </source>
</evidence>
<dbReference type="GO" id="GO:0008120">
    <property type="term" value="F:ceramide glucosyltransferase activity"/>
    <property type="evidence" value="ECO:0007669"/>
    <property type="project" value="UniProtKB-EC"/>
</dbReference>
<dbReference type="EC" id="2.4.1.80" evidence="5"/>
<dbReference type="PANTHER" id="PTHR12726">
    <property type="entry name" value="CERAMIDE GLUCOSYLTRANSFERASE"/>
    <property type="match status" value="1"/>
</dbReference>
<keyword evidence="6" id="KW-0328">Glycosyltransferase</keyword>
<dbReference type="UniPathway" id="UPA00222"/>
<comment type="similarity">
    <text evidence="4">Belongs to the glycosyltransferase 2 family.</text>
</comment>
<dbReference type="OrthoDB" id="1483400at2759"/>
<evidence type="ECO:0000256" key="2">
    <source>
        <dbReference type="ARBA" id="ARBA00004760"/>
    </source>
</evidence>
<dbReference type="SUPFAM" id="SSF53448">
    <property type="entry name" value="Nucleotide-diphospho-sugar transferases"/>
    <property type="match status" value="1"/>
</dbReference>
<evidence type="ECO:0000256" key="6">
    <source>
        <dbReference type="ARBA" id="ARBA00022676"/>
    </source>
</evidence>
<feature type="transmembrane region" description="Helical" evidence="11">
    <location>
        <begin position="32"/>
        <end position="57"/>
    </location>
</feature>
<dbReference type="GO" id="GO:0006679">
    <property type="term" value="P:glucosylceramide biosynthetic process"/>
    <property type="evidence" value="ECO:0007669"/>
    <property type="project" value="TreeGrafter"/>
</dbReference>
<evidence type="ECO:0000313" key="13">
    <source>
        <dbReference type="Proteomes" id="UP000728032"/>
    </source>
</evidence>
<keyword evidence="13" id="KW-1185">Reference proteome</keyword>
<dbReference type="InterPro" id="IPR025993">
    <property type="entry name" value="Ceramide_glucosylTrfase"/>
</dbReference>
<dbReference type="AlphaFoldDB" id="A0A7R9MHF2"/>
<dbReference type="Pfam" id="PF13506">
    <property type="entry name" value="Glyco_transf_21"/>
    <property type="match status" value="1"/>
</dbReference>
<comment type="subcellular location">
    <subcellularLocation>
        <location evidence="1">Membrane</location>
        <topology evidence="1">Multi-pass membrane protein</topology>
    </subcellularLocation>
</comment>
<evidence type="ECO:0000256" key="3">
    <source>
        <dbReference type="ARBA" id="ARBA00004991"/>
    </source>
</evidence>
<keyword evidence="8 11" id="KW-0812">Transmembrane</keyword>
<evidence type="ECO:0000256" key="1">
    <source>
        <dbReference type="ARBA" id="ARBA00004141"/>
    </source>
</evidence>
<reference evidence="12" key="1">
    <citation type="submission" date="2020-11" db="EMBL/GenBank/DDBJ databases">
        <authorList>
            <person name="Tran Van P."/>
        </authorList>
    </citation>
    <scope>NUCLEOTIDE SEQUENCE</scope>
</reference>
<evidence type="ECO:0000256" key="7">
    <source>
        <dbReference type="ARBA" id="ARBA00022679"/>
    </source>
</evidence>
<gene>
    <name evidence="12" type="ORF">ONB1V03_LOCUS16578</name>
</gene>
<dbReference type="GO" id="GO:0016020">
    <property type="term" value="C:membrane"/>
    <property type="evidence" value="ECO:0007669"/>
    <property type="project" value="UniProtKB-SubCell"/>
</dbReference>
<evidence type="ECO:0000256" key="5">
    <source>
        <dbReference type="ARBA" id="ARBA00012699"/>
    </source>
</evidence>
<organism evidence="12">
    <name type="scientific">Oppiella nova</name>
    <dbReference type="NCBI Taxonomy" id="334625"/>
    <lineage>
        <taxon>Eukaryota</taxon>
        <taxon>Metazoa</taxon>
        <taxon>Ecdysozoa</taxon>
        <taxon>Arthropoda</taxon>
        <taxon>Chelicerata</taxon>
        <taxon>Arachnida</taxon>
        <taxon>Acari</taxon>
        <taxon>Acariformes</taxon>
        <taxon>Sarcoptiformes</taxon>
        <taxon>Oribatida</taxon>
        <taxon>Brachypylina</taxon>
        <taxon>Oppioidea</taxon>
        <taxon>Oppiidae</taxon>
        <taxon>Oppiella</taxon>
    </lineage>
</organism>
<keyword evidence="9 11" id="KW-1133">Transmembrane helix</keyword>
<keyword evidence="7" id="KW-0808">Transferase</keyword>
<accession>A0A7R9MHF2</accession>
<name>A0A7R9MHF2_9ACAR</name>
<comment type="pathway">
    <text evidence="2">Lipid metabolism; sphingolipid metabolism.</text>
</comment>
<dbReference type="PANTHER" id="PTHR12726:SF0">
    <property type="entry name" value="CERAMIDE GLUCOSYLTRANSFERASE"/>
    <property type="match status" value="1"/>
</dbReference>
<dbReference type="EMBL" id="CAJPVJ010018972">
    <property type="protein sequence ID" value="CAG2177145.1"/>
    <property type="molecule type" value="Genomic_DNA"/>
</dbReference>
<keyword evidence="10 11" id="KW-0472">Membrane</keyword>
<evidence type="ECO:0000256" key="4">
    <source>
        <dbReference type="ARBA" id="ARBA00006739"/>
    </source>
</evidence>
<protein>
    <recommendedName>
        <fullName evidence="5">ceramide glucosyltransferase</fullName>
        <ecNumber evidence="5">2.4.1.80</ecNumber>
    </recommendedName>
</protein>